<reference evidence="6 7" key="1">
    <citation type="submission" date="2015-06" db="EMBL/GenBank/DDBJ databases">
        <title>The Genome Sequence of Enterococcus cecorum 170AEA1.</title>
        <authorList>
            <consortium name="The Broad Institute Genomics Platform"/>
            <consortium name="The Broad Institute Genome Sequencing Center for Infectious Disease"/>
            <person name="Earl A.M."/>
            <person name="Van Tyne D."/>
            <person name="Lebreton F."/>
            <person name="Saavedra J.T."/>
            <person name="Gilmore M.S."/>
            <person name="Manson McGuire A."/>
            <person name="Clock S."/>
            <person name="Crupain M."/>
            <person name="Rangan U."/>
            <person name="Young S."/>
            <person name="Abouelleil A."/>
            <person name="Cao P."/>
            <person name="Chapman S.B."/>
            <person name="Griggs A."/>
            <person name="Priest M."/>
            <person name="Shea T."/>
            <person name="Wortman J."/>
            <person name="Nusbaum C."/>
            <person name="Birren B."/>
        </authorList>
    </citation>
    <scope>NUCLEOTIDE SEQUENCE [LARGE SCALE GENOMIC DNA]</scope>
    <source>
        <strain evidence="6 7">170AEA1</strain>
    </source>
</reference>
<dbReference type="PANTHER" id="PTHR43273">
    <property type="entry name" value="ANAEROBIC SULFATASE-MATURATING ENZYME HOMOLOG ASLB-RELATED"/>
    <property type="match status" value="1"/>
</dbReference>
<protein>
    <recommendedName>
        <fullName evidence="5">Radical SAM core domain-containing protein</fullName>
    </recommendedName>
</protein>
<sequence length="215" mass="25295">MKKVFQLNSQQYYFDSKKYTFSLNEYEEDTQIDSHEKDDEHTIQKVVINISNSCNLRCIYCYADGGNYGSTQQLMSKNTVNLIINTLKNKGITHINRLILFGGEPFLNIKIFDYIVKKFKEVFFVNRIETVTNGTILNEKVKCIINEYSPYITVSLDGPEYIHDKLRGRGTYRKTVSFIEYLKNIKYKNFEVAATYTRKHQKLGITKKDMFDFFL</sequence>
<keyword evidence="1" id="KW-0949">S-adenosyl-L-methionine</keyword>
<dbReference type="AlphaFoldDB" id="A0A366SIR1"/>
<evidence type="ECO:0000259" key="5">
    <source>
        <dbReference type="PROSITE" id="PS51918"/>
    </source>
</evidence>
<gene>
    <name evidence="6" type="ORF">EB18_00137</name>
</gene>
<name>A0A366SIR1_9ENTE</name>
<dbReference type="PROSITE" id="PS51918">
    <property type="entry name" value="RADICAL_SAM"/>
    <property type="match status" value="1"/>
</dbReference>
<dbReference type="SFLD" id="SFLDS00029">
    <property type="entry name" value="Radical_SAM"/>
    <property type="match status" value="1"/>
</dbReference>
<dbReference type="GO" id="GO:0046872">
    <property type="term" value="F:metal ion binding"/>
    <property type="evidence" value="ECO:0007669"/>
    <property type="project" value="UniProtKB-KW"/>
</dbReference>
<keyword evidence="4" id="KW-0411">Iron-sulfur</keyword>
<dbReference type="SFLD" id="SFLDG01067">
    <property type="entry name" value="SPASM/twitch_domain_containing"/>
    <property type="match status" value="1"/>
</dbReference>
<dbReference type="InterPro" id="IPR013785">
    <property type="entry name" value="Aldolase_TIM"/>
</dbReference>
<accession>A0A366SIR1</accession>
<feature type="domain" description="Radical SAM core" evidence="5">
    <location>
        <begin position="40"/>
        <end position="215"/>
    </location>
</feature>
<dbReference type="EMBL" id="LEOY01000002">
    <property type="protein sequence ID" value="RBR31714.1"/>
    <property type="molecule type" value="Genomic_DNA"/>
</dbReference>
<dbReference type="InterPro" id="IPR023867">
    <property type="entry name" value="Sulphatase_maturase_rSAM"/>
</dbReference>
<evidence type="ECO:0000256" key="2">
    <source>
        <dbReference type="ARBA" id="ARBA00022723"/>
    </source>
</evidence>
<dbReference type="Gene3D" id="3.20.20.70">
    <property type="entry name" value="Aldolase class I"/>
    <property type="match status" value="1"/>
</dbReference>
<dbReference type="GO" id="GO:0016491">
    <property type="term" value="F:oxidoreductase activity"/>
    <property type="evidence" value="ECO:0007669"/>
    <property type="project" value="InterPro"/>
</dbReference>
<dbReference type="GO" id="GO:0051536">
    <property type="term" value="F:iron-sulfur cluster binding"/>
    <property type="evidence" value="ECO:0007669"/>
    <property type="project" value="UniProtKB-KW"/>
</dbReference>
<evidence type="ECO:0000313" key="6">
    <source>
        <dbReference type="EMBL" id="RBR31714.1"/>
    </source>
</evidence>
<organism evidence="6 7">
    <name type="scientific">Enterococcus cecorum</name>
    <dbReference type="NCBI Taxonomy" id="44008"/>
    <lineage>
        <taxon>Bacteria</taxon>
        <taxon>Bacillati</taxon>
        <taxon>Bacillota</taxon>
        <taxon>Bacilli</taxon>
        <taxon>Lactobacillales</taxon>
        <taxon>Enterococcaceae</taxon>
        <taxon>Enterococcus</taxon>
    </lineage>
</organism>
<dbReference type="Pfam" id="PF04055">
    <property type="entry name" value="Radical_SAM"/>
    <property type="match status" value="1"/>
</dbReference>
<dbReference type="CDD" id="cd01335">
    <property type="entry name" value="Radical_SAM"/>
    <property type="match status" value="1"/>
</dbReference>
<evidence type="ECO:0000313" key="7">
    <source>
        <dbReference type="Proteomes" id="UP000252800"/>
    </source>
</evidence>
<dbReference type="SUPFAM" id="SSF102114">
    <property type="entry name" value="Radical SAM enzymes"/>
    <property type="match status" value="1"/>
</dbReference>
<dbReference type="InterPro" id="IPR058240">
    <property type="entry name" value="rSAM_sf"/>
</dbReference>
<evidence type="ECO:0000256" key="4">
    <source>
        <dbReference type="ARBA" id="ARBA00023014"/>
    </source>
</evidence>
<evidence type="ECO:0000256" key="1">
    <source>
        <dbReference type="ARBA" id="ARBA00022691"/>
    </source>
</evidence>
<dbReference type="InterPro" id="IPR007197">
    <property type="entry name" value="rSAM"/>
</dbReference>
<comment type="caution">
    <text evidence="6">The sequence shown here is derived from an EMBL/GenBank/DDBJ whole genome shotgun (WGS) entry which is preliminary data.</text>
</comment>
<keyword evidence="2" id="KW-0479">Metal-binding</keyword>
<proteinExistence type="predicted"/>
<dbReference type="Proteomes" id="UP000252800">
    <property type="component" value="Unassembled WGS sequence"/>
</dbReference>
<evidence type="ECO:0000256" key="3">
    <source>
        <dbReference type="ARBA" id="ARBA00023004"/>
    </source>
</evidence>
<keyword evidence="3" id="KW-0408">Iron</keyword>
<dbReference type="PANTHER" id="PTHR43273:SF8">
    <property type="entry name" value="RADICAL SAM DOMAIN PROTEIN"/>
    <property type="match status" value="1"/>
</dbReference>